<dbReference type="SUPFAM" id="SSF50129">
    <property type="entry name" value="GroES-like"/>
    <property type="match status" value="1"/>
</dbReference>
<comment type="similarity">
    <text evidence="2">Belongs to the zinc-containing alcohol dehydrogenase family.</text>
</comment>
<name>A0ABZ2BJC6_9HYPH</name>
<reference evidence="7" key="1">
    <citation type="submission" date="2023-08" db="EMBL/GenBank/DDBJ databases">
        <title>Complete genome sequence of Sinorhizobium chiapanecum ITTG S70 isolated from Acaciella angustissima nodules in Chiapas-Mexico.</title>
        <authorList>
            <person name="Rincon-Rosales R."/>
            <person name="Rogel M.A."/>
            <person name="Rincon-Medina C.I."/>
            <person name="Guerrero G."/>
            <person name="Manzano-Gomez L.A."/>
            <person name="Lopez-Lopez A."/>
            <person name="Rincon Molina F.A."/>
            <person name="Martinez-Romero E."/>
        </authorList>
    </citation>
    <scope>NUCLEOTIDE SEQUENCE</scope>
    <source>
        <strain evidence="7">ITTG S70</strain>
        <plasmid evidence="7">pSchITTGS70c</plasmid>
    </source>
</reference>
<keyword evidence="5" id="KW-0560">Oxidoreductase</keyword>
<evidence type="ECO:0000256" key="3">
    <source>
        <dbReference type="ARBA" id="ARBA00022723"/>
    </source>
</evidence>
<evidence type="ECO:0000259" key="6">
    <source>
        <dbReference type="SMART" id="SM00829"/>
    </source>
</evidence>
<keyword evidence="7" id="KW-0614">Plasmid</keyword>
<feature type="domain" description="Enoyl reductase (ER)" evidence="6">
    <location>
        <begin position="11"/>
        <end position="331"/>
    </location>
</feature>
<geneLocation type="plasmid" evidence="7 8">
    <name>pSchITTGS70c</name>
</geneLocation>
<dbReference type="InterPro" id="IPR020843">
    <property type="entry name" value="ER"/>
</dbReference>
<evidence type="ECO:0000313" key="7">
    <source>
        <dbReference type="EMBL" id="WVT06615.1"/>
    </source>
</evidence>
<dbReference type="InterPro" id="IPR036291">
    <property type="entry name" value="NAD(P)-bd_dom_sf"/>
</dbReference>
<keyword evidence="4" id="KW-0862">Zinc</keyword>
<sequence length="341" mass="35810">MKTTYRAMQVTTPGRLELVERPTPEPGVNEVLIAVEACGICGADASDIDRADPALEPPRVPGHEVVGCIVALGPNTPSIWKVGQRVGVGRLGGHCNECGECRRGRFNLCRNQPCDGGYAEMMIARATGLVSIPHELSSEEAAPILCAGIATFNALKKSGAEAGDTVAILGIGGLGHMALQYARRMGFRVVAVGRGEDIATDAMNLGAHRYIDMESENAADVLNGLGGAKAILTTSGNPTAVTALMPALQPEGRLIVLGVGKDPLPVSTGYLVGAERGIIGSITGSPYENEKTLDFSVLAGVRPMIETMPLERAQEAVQKMRSGDAKFRIVLTMGDQTNAHQ</sequence>
<gene>
    <name evidence="7" type="ORF">RB548_23225</name>
</gene>
<dbReference type="PANTHER" id="PTHR42940">
    <property type="entry name" value="ALCOHOL DEHYDROGENASE 1-RELATED"/>
    <property type="match status" value="1"/>
</dbReference>
<dbReference type="InterPro" id="IPR011032">
    <property type="entry name" value="GroES-like_sf"/>
</dbReference>
<dbReference type="EMBL" id="CP133151">
    <property type="protein sequence ID" value="WVT06615.1"/>
    <property type="molecule type" value="Genomic_DNA"/>
</dbReference>
<dbReference type="InterPro" id="IPR013149">
    <property type="entry name" value="ADH-like_C"/>
</dbReference>
<comment type="cofactor">
    <cofactor evidence="1">
        <name>Zn(2+)</name>
        <dbReference type="ChEBI" id="CHEBI:29105"/>
    </cofactor>
</comment>
<dbReference type="Pfam" id="PF08240">
    <property type="entry name" value="ADH_N"/>
    <property type="match status" value="1"/>
</dbReference>
<organism evidence="7 8">
    <name type="scientific">Sinorhizobium chiapasense</name>
    <dbReference type="NCBI Taxonomy" id="501572"/>
    <lineage>
        <taxon>Bacteria</taxon>
        <taxon>Pseudomonadati</taxon>
        <taxon>Pseudomonadota</taxon>
        <taxon>Alphaproteobacteria</taxon>
        <taxon>Hyphomicrobiales</taxon>
        <taxon>Rhizobiaceae</taxon>
        <taxon>Sinorhizobium/Ensifer group</taxon>
        <taxon>Sinorhizobium</taxon>
    </lineage>
</organism>
<proteinExistence type="inferred from homology"/>
<evidence type="ECO:0000256" key="4">
    <source>
        <dbReference type="ARBA" id="ARBA00022833"/>
    </source>
</evidence>
<evidence type="ECO:0000256" key="1">
    <source>
        <dbReference type="ARBA" id="ARBA00001947"/>
    </source>
</evidence>
<accession>A0ABZ2BJC6</accession>
<dbReference type="Pfam" id="PF00107">
    <property type="entry name" value="ADH_zinc_N"/>
    <property type="match status" value="1"/>
</dbReference>
<dbReference type="Proteomes" id="UP001432360">
    <property type="component" value="Plasmid pSchITTGS70c"/>
</dbReference>
<keyword evidence="3" id="KW-0479">Metal-binding</keyword>
<dbReference type="SUPFAM" id="SSF51735">
    <property type="entry name" value="NAD(P)-binding Rossmann-fold domains"/>
    <property type="match status" value="1"/>
</dbReference>
<evidence type="ECO:0000256" key="5">
    <source>
        <dbReference type="ARBA" id="ARBA00023002"/>
    </source>
</evidence>
<dbReference type="PANTHER" id="PTHR42940:SF7">
    <property type="entry name" value="ALCOHOL DEHYDROGENASE-LIKE N-TERMINAL DOMAIN-CONTAINING PROTEIN"/>
    <property type="match status" value="1"/>
</dbReference>
<dbReference type="RefSeq" id="WP_331375656.1">
    <property type="nucleotide sequence ID" value="NZ_CP133151.1"/>
</dbReference>
<evidence type="ECO:0000256" key="2">
    <source>
        <dbReference type="ARBA" id="ARBA00008072"/>
    </source>
</evidence>
<evidence type="ECO:0000313" key="8">
    <source>
        <dbReference type="Proteomes" id="UP001432360"/>
    </source>
</evidence>
<protein>
    <submittedName>
        <fullName evidence="7">Alcohol dehydrogenase catalytic domain-containing protein</fullName>
    </submittedName>
</protein>
<dbReference type="Gene3D" id="3.90.180.10">
    <property type="entry name" value="Medium-chain alcohol dehydrogenases, catalytic domain"/>
    <property type="match status" value="1"/>
</dbReference>
<dbReference type="Gene3D" id="3.40.50.720">
    <property type="entry name" value="NAD(P)-binding Rossmann-like Domain"/>
    <property type="match status" value="1"/>
</dbReference>
<keyword evidence="8" id="KW-1185">Reference proteome</keyword>
<dbReference type="InterPro" id="IPR013154">
    <property type="entry name" value="ADH-like_N"/>
</dbReference>
<dbReference type="SMART" id="SM00829">
    <property type="entry name" value="PKS_ER"/>
    <property type="match status" value="1"/>
</dbReference>